<evidence type="ECO:0000313" key="1">
    <source>
        <dbReference type="EMBL" id="KAI4459447.1"/>
    </source>
</evidence>
<accession>A0ACB9SXY3</accession>
<comment type="caution">
    <text evidence="1">The sequence shown here is derived from an EMBL/GenBank/DDBJ whole genome shotgun (WGS) entry which is preliminary data.</text>
</comment>
<keyword evidence="2" id="KW-1185">Reference proteome</keyword>
<sequence>MLVTDARIIWNNLKGIVCVYKPAGMKVSRVRRTIINKVCTELNEMECRPPVKHVYISGNPSEKLSIEVKPNLADDPLVVGRRYSYNDLLCSWSNYLGQFTSGILILGLKGGTSTAKYIRENKSTRAYRIKGMFGLATEDYSKDGRVVEKTTYKHVKQIHLEKLLSYMQAIHQKTMFELCGVDIQSQTAYELATQGLIRPATSKTPLIYGIKCIDFKLPEFTIEIQCINEYEMYLKSLIHDIGMKMNSSAHCISLQCIRHSYFTLDHALLHRQWNLQNILKNMEQCAKIIAEHEHIVFQKNAALQRG</sequence>
<protein>
    <submittedName>
        <fullName evidence="1">Pseudouridine synthase-related</fullName>
    </submittedName>
</protein>
<proteinExistence type="predicted"/>
<dbReference type="Proteomes" id="UP001056778">
    <property type="component" value="Chromosome 6"/>
</dbReference>
<gene>
    <name evidence="1" type="ORF">MML48_6g00009708</name>
</gene>
<dbReference type="EMBL" id="CM043020">
    <property type="protein sequence ID" value="KAI4459447.1"/>
    <property type="molecule type" value="Genomic_DNA"/>
</dbReference>
<reference evidence="1" key="1">
    <citation type="submission" date="2022-04" db="EMBL/GenBank/DDBJ databases">
        <title>Chromosome-scale genome assembly of Holotrichia oblita Faldermann.</title>
        <authorList>
            <person name="Rongchong L."/>
        </authorList>
    </citation>
    <scope>NUCLEOTIDE SEQUENCE</scope>
    <source>
        <strain evidence="1">81SQS9</strain>
    </source>
</reference>
<name>A0ACB9SXY3_HOLOL</name>
<evidence type="ECO:0000313" key="2">
    <source>
        <dbReference type="Proteomes" id="UP001056778"/>
    </source>
</evidence>
<organism evidence="1 2">
    <name type="scientific">Holotrichia oblita</name>
    <name type="common">Chafer beetle</name>
    <dbReference type="NCBI Taxonomy" id="644536"/>
    <lineage>
        <taxon>Eukaryota</taxon>
        <taxon>Metazoa</taxon>
        <taxon>Ecdysozoa</taxon>
        <taxon>Arthropoda</taxon>
        <taxon>Hexapoda</taxon>
        <taxon>Insecta</taxon>
        <taxon>Pterygota</taxon>
        <taxon>Neoptera</taxon>
        <taxon>Endopterygota</taxon>
        <taxon>Coleoptera</taxon>
        <taxon>Polyphaga</taxon>
        <taxon>Scarabaeiformia</taxon>
        <taxon>Scarabaeidae</taxon>
        <taxon>Melolonthinae</taxon>
        <taxon>Holotrichia</taxon>
    </lineage>
</organism>